<dbReference type="Proteomes" id="UP000007460">
    <property type="component" value="Chromosome"/>
</dbReference>
<protein>
    <recommendedName>
        <fullName evidence="8">Transcriptional regulator, RpiR family</fullName>
    </recommendedName>
</protein>
<dbReference type="PROSITE" id="PS51071">
    <property type="entry name" value="HTH_RPIR"/>
    <property type="match status" value="1"/>
</dbReference>
<dbReference type="InterPro" id="IPR047640">
    <property type="entry name" value="RpiR-like"/>
</dbReference>
<dbReference type="SUPFAM" id="SSF53697">
    <property type="entry name" value="SIS domain"/>
    <property type="match status" value="1"/>
</dbReference>
<organism evidence="6 7">
    <name type="scientific">Puniceispirillum marinum (strain IMCC1322)</name>
    <dbReference type="NCBI Taxonomy" id="488538"/>
    <lineage>
        <taxon>Bacteria</taxon>
        <taxon>Pseudomonadati</taxon>
        <taxon>Pseudomonadota</taxon>
        <taxon>Alphaproteobacteria</taxon>
        <taxon>Candidatus Puniceispirillales</taxon>
        <taxon>Candidatus Puniceispirillaceae</taxon>
        <taxon>Candidatus Puniceispirillum</taxon>
    </lineage>
</organism>
<dbReference type="InterPro" id="IPR009057">
    <property type="entry name" value="Homeodomain-like_sf"/>
</dbReference>
<dbReference type="STRING" id="488538.SAR116_0272"/>
<evidence type="ECO:0000256" key="3">
    <source>
        <dbReference type="ARBA" id="ARBA00023163"/>
    </source>
</evidence>
<accession>D5BQ17</accession>
<feature type="domain" description="HTH rpiR-type" evidence="4">
    <location>
        <begin position="12"/>
        <end position="88"/>
    </location>
</feature>
<gene>
    <name evidence="6" type="ordered locus">SAR116_0272</name>
</gene>
<dbReference type="InterPro" id="IPR001347">
    <property type="entry name" value="SIS_dom"/>
</dbReference>
<dbReference type="OrthoDB" id="9814005at2"/>
<feature type="domain" description="SIS" evidence="5">
    <location>
        <begin position="134"/>
        <end position="272"/>
    </location>
</feature>
<dbReference type="EMBL" id="CP001751">
    <property type="protein sequence ID" value="ADE38515.1"/>
    <property type="molecule type" value="Genomic_DNA"/>
</dbReference>
<keyword evidence="2" id="KW-0238">DNA-binding</keyword>
<dbReference type="Pfam" id="PF01418">
    <property type="entry name" value="HTH_6"/>
    <property type="match status" value="1"/>
</dbReference>
<dbReference type="InterPro" id="IPR000281">
    <property type="entry name" value="HTH_RpiR"/>
</dbReference>
<evidence type="ECO:0000256" key="1">
    <source>
        <dbReference type="ARBA" id="ARBA00023015"/>
    </source>
</evidence>
<dbReference type="InterPro" id="IPR046348">
    <property type="entry name" value="SIS_dom_sf"/>
</dbReference>
<keyword evidence="1" id="KW-0805">Transcription regulation</keyword>
<evidence type="ECO:0000256" key="2">
    <source>
        <dbReference type="ARBA" id="ARBA00023125"/>
    </source>
</evidence>
<evidence type="ECO:0008006" key="8">
    <source>
        <dbReference type="Google" id="ProtNLM"/>
    </source>
</evidence>
<evidence type="ECO:0000313" key="6">
    <source>
        <dbReference type="EMBL" id="ADE38515.1"/>
    </source>
</evidence>
<proteinExistence type="predicted"/>
<dbReference type="GO" id="GO:1901135">
    <property type="term" value="P:carbohydrate derivative metabolic process"/>
    <property type="evidence" value="ECO:0007669"/>
    <property type="project" value="InterPro"/>
</dbReference>
<dbReference type="KEGG" id="apb:SAR116_0272"/>
<keyword evidence="7" id="KW-1185">Reference proteome</keyword>
<dbReference type="HOGENOM" id="CLU_055769_1_3_5"/>
<keyword evidence="3" id="KW-0804">Transcription</keyword>
<name>D5BQ17_PUNMI</name>
<evidence type="ECO:0000259" key="4">
    <source>
        <dbReference type="PROSITE" id="PS51071"/>
    </source>
</evidence>
<dbReference type="GO" id="GO:0097367">
    <property type="term" value="F:carbohydrate derivative binding"/>
    <property type="evidence" value="ECO:0007669"/>
    <property type="project" value="InterPro"/>
</dbReference>
<dbReference type="InterPro" id="IPR036388">
    <property type="entry name" value="WH-like_DNA-bd_sf"/>
</dbReference>
<dbReference type="PANTHER" id="PTHR30514:SF18">
    <property type="entry name" value="RPIR-FAMILY TRANSCRIPTIONAL REGULATOR"/>
    <property type="match status" value="1"/>
</dbReference>
<dbReference type="GO" id="GO:0003700">
    <property type="term" value="F:DNA-binding transcription factor activity"/>
    <property type="evidence" value="ECO:0007669"/>
    <property type="project" value="InterPro"/>
</dbReference>
<sequence length="272" mass="29925">MDAVTVPPQTYDGLIELITSSHNHMPKRLRDIAQFALANPEKMALDTLAELAESADSNPSTMVRFAKQLGYNGFSQLQNVFRDRLRGNWVSYESRLTDLNESSSEDIFDSIVMSAARSAMAMRDNLNKADAKVAAGRIAEADVVWLAGSGRTEGVATYLSYLLTRIGIMNRFISLSPSQSLQELSLAGDNDVLCAFSYMPYSDVTIALVDAARRRDLDCISITDTEVSPIIHGISLFLKEEDYAGFRSLTASMNLAQYLAIEAGIQKRSMKG</sequence>
<reference evidence="6 7" key="1">
    <citation type="journal article" date="2010" name="J. Bacteriol.">
        <title>Complete genome sequence of "Candidatus Puniceispirillum marinum" IMCC1322, a representative of the SAR116 clade in the Alphaproteobacteria.</title>
        <authorList>
            <person name="Oh H.M."/>
            <person name="Kwon K.K."/>
            <person name="Kang I."/>
            <person name="Kang S.G."/>
            <person name="Lee J.H."/>
            <person name="Kim S.J."/>
            <person name="Cho J.C."/>
        </authorList>
    </citation>
    <scope>NUCLEOTIDE SEQUENCE [LARGE SCALE GENOMIC DNA]</scope>
    <source>
        <strain evidence="6 7">IMCC1322</strain>
    </source>
</reference>
<evidence type="ECO:0000313" key="7">
    <source>
        <dbReference type="Proteomes" id="UP000007460"/>
    </source>
</evidence>
<dbReference type="SUPFAM" id="SSF46689">
    <property type="entry name" value="Homeodomain-like"/>
    <property type="match status" value="1"/>
</dbReference>
<dbReference type="Gene3D" id="1.10.10.10">
    <property type="entry name" value="Winged helix-like DNA-binding domain superfamily/Winged helix DNA-binding domain"/>
    <property type="match status" value="1"/>
</dbReference>
<dbReference type="Pfam" id="PF01380">
    <property type="entry name" value="SIS"/>
    <property type="match status" value="1"/>
</dbReference>
<evidence type="ECO:0000259" key="5">
    <source>
        <dbReference type="PROSITE" id="PS51464"/>
    </source>
</evidence>
<dbReference type="GO" id="GO:0003677">
    <property type="term" value="F:DNA binding"/>
    <property type="evidence" value="ECO:0007669"/>
    <property type="project" value="UniProtKB-KW"/>
</dbReference>
<dbReference type="PROSITE" id="PS51464">
    <property type="entry name" value="SIS"/>
    <property type="match status" value="1"/>
</dbReference>
<dbReference type="eggNOG" id="COG1737">
    <property type="taxonomic scope" value="Bacteria"/>
</dbReference>
<dbReference type="RefSeq" id="WP_013045145.1">
    <property type="nucleotide sequence ID" value="NC_014010.1"/>
</dbReference>
<dbReference type="InterPro" id="IPR035472">
    <property type="entry name" value="RpiR-like_SIS"/>
</dbReference>
<dbReference type="Gene3D" id="3.40.50.10490">
    <property type="entry name" value="Glucose-6-phosphate isomerase like protein, domain 1"/>
    <property type="match status" value="1"/>
</dbReference>
<dbReference type="AlphaFoldDB" id="D5BQ17"/>
<dbReference type="CDD" id="cd05013">
    <property type="entry name" value="SIS_RpiR"/>
    <property type="match status" value="1"/>
</dbReference>
<dbReference type="PANTHER" id="PTHR30514">
    <property type="entry name" value="GLUCOKINASE"/>
    <property type="match status" value="1"/>
</dbReference>